<evidence type="ECO:0000313" key="3">
    <source>
        <dbReference type="EMBL" id="SMF93567.1"/>
    </source>
</evidence>
<feature type="region of interest" description="Disordered" evidence="1">
    <location>
        <begin position="146"/>
        <end position="176"/>
    </location>
</feature>
<organism evidence="3 4">
    <name type="scientific">Methylomagnum ishizawai</name>
    <dbReference type="NCBI Taxonomy" id="1760988"/>
    <lineage>
        <taxon>Bacteria</taxon>
        <taxon>Pseudomonadati</taxon>
        <taxon>Pseudomonadota</taxon>
        <taxon>Gammaproteobacteria</taxon>
        <taxon>Methylococcales</taxon>
        <taxon>Methylococcaceae</taxon>
        <taxon>Methylomagnum</taxon>
    </lineage>
</organism>
<gene>
    <name evidence="3" type="ORF">SAMN02949497_0854</name>
</gene>
<name>A0A1Y6CTE7_9GAMM</name>
<feature type="chain" id="PRO_5011000378" description="Glycine-zipper containing OmpA-like membrane domain-containing protein" evidence="2">
    <location>
        <begin position="21"/>
        <end position="176"/>
    </location>
</feature>
<keyword evidence="4" id="KW-1185">Reference proteome</keyword>
<proteinExistence type="predicted"/>
<keyword evidence="2" id="KW-0732">Signal</keyword>
<dbReference type="EMBL" id="FXAM01000001">
    <property type="protein sequence ID" value="SMF93567.1"/>
    <property type="molecule type" value="Genomic_DNA"/>
</dbReference>
<sequence length="176" mass="17602">MNPSFRFLPGIAALLLNACATPPSGPSVLVLPGTGKGFEQFRGDDYQCRQFALFQTGGKTAAQAALASGVGAAVIGTAVGAAAGAAIGGGQGAAVGSGVGLATGTLAGTGTAQAAGDDAQERYDIGYIQCMYAKGHRVPVPGHLLYEDRQSNYPPPPPPDTAPTDPVEVQPPPPSR</sequence>
<dbReference type="Proteomes" id="UP000192923">
    <property type="component" value="Unassembled WGS sequence"/>
</dbReference>
<evidence type="ECO:0000256" key="1">
    <source>
        <dbReference type="SAM" id="MobiDB-lite"/>
    </source>
</evidence>
<evidence type="ECO:0000313" key="4">
    <source>
        <dbReference type="Proteomes" id="UP000192923"/>
    </source>
</evidence>
<reference evidence="3 4" key="1">
    <citation type="submission" date="2016-12" db="EMBL/GenBank/DDBJ databases">
        <authorList>
            <person name="Song W.-J."/>
            <person name="Kurnit D.M."/>
        </authorList>
    </citation>
    <scope>NUCLEOTIDE SEQUENCE [LARGE SCALE GENOMIC DNA]</scope>
    <source>
        <strain evidence="3 4">175</strain>
    </source>
</reference>
<dbReference type="OrthoDB" id="5573966at2"/>
<evidence type="ECO:0000256" key="2">
    <source>
        <dbReference type="SAM" id="SignalP"/>
    </source>
</evidence>
<dbReference type="STRING" id="1760988.SAMN02949497_0854"/>
<protein>
    <recommendedName>
        <fullName evidence="5">Glycine-zipper containing OmpA-like membrane domain-containing protein</fullName>
    </recommendedName>
</protein>
<evidence type="ECO:0008006" key="5">
    <source>
        <dbReference type="Google" id="ProtNLM"/>
    </source>
</evidence>
<dbReference type="RefSeq" id="WP_085210257.1">
    <property type="nucleotide sequence ID" value="NZ_FXAM01000001.1"/>
</dbReference>
<dbReference type="AlphaFoldDB" id="A0A1Y6CTE7"/>
<accession>A0A1Y6CTE7</accession>
<feature type="signal peptide" evidence="2">
    <location>
        <begin position="1"/>
        <end position="20"/>
    </location>
</feature>